<organism evidence="1 2">
    <name type="scientific">Pontibacter mucosus</name>
    <dbReference type="NCBI Taxonomy" id="1649266"/>
    <lineage>
        <taxon>Bacteria</taxon>
        <taxon>Pseudomonadati</taxon>
        <taxon>Bacteroidota</taxon>
        <taxon>Cytophagia</taxon>
        <taxon>Cytophagales</taxon>
        <taxon>Hymenobacteraceae</taxon>
        <taxon>Pontibacter</taxon>
    </lineage>
</organism>
<keyword evidence="2" id="KW-1185">Reference proteome</keyword>
<dbReference type="EMBL" id="QBKI01000011">
    <property type="protein sequence ID" value="PTX14432.1"/>
    <property type="molecule type" value="Genomic_DNA"/>
</dbReference>
<protein>
    <submittedName>
        <fullName evidence="1">Uncharacterized protein</fullName>
    </submittedName>
</protein>
<name>A0A2T5YD35_9BACT</name>
<dbReference type="AlphaFoldDB" id="A0A2T5YD35"/>
<proteinExistence type="predicted"/>
<evidence type="ECO:0000313" key="1">
    <source>
        <dbReference type="EMBL" id="PTX14432.1"/>
    </source>
</evidence>
<dbReference type="RefSeq" id="WP_108213357.1">
    <property type="nucleotide sequence ID" value="NZ_QBKI01000011.1"/>
</dbReference>
<accession>A0A2T5YD35</accession>
<evidence type="ECO:0000313" key="2">
    <source>
        <dbReference type="Proteomes" id="UP000244225"/>
    </source>
</evidence>
<sequence length="79" mass="8952">MSKAKEIAQWVIDNRYPKSEKEKLSDTELFNELVDKIEAAQLATLEKAAENAKQLTIEGEMTERQVIDKASITSKDNLI</sequence>
<comment type="caution">
    <text evidence="1">The sequence shown here is derived from an EMBL/GenBank/DDBJ whole genome shotgun (WGS) entry which is preliminary data.</text>
</comment>
<gene>
    <name evidence="1" type="ORF">C8N40_11197</name>
</gene>
<reference evidence="1 2" key="1">
    <citation type="submission" date="2018-04" db="EMBL/GenBank/DDBJ databases">
        <title>Genomic Encyclopedia of Archaeal and Bacterial Type Strains, Phase II (KMG-II): from individual species to whole genera.</title>
        <authorList>
            <person name="Goeker M."/>
        </authorList>
    </citation>
    <scope>NUCLEOTIDE SEQUENCE [LARGE SCALE GENOMIC DNA]</scope>
    <source>
        <strain evidence="1 2">DSM 100162</strain>
    </source>
</reference>
<dbReference type="Proteomes" id="UP000244225">
    <property type="component" value="Unassembled WGS sequence"/>
</dbReference>